<evidence type="ECO:0000313" key="9">
    <source>
        <dbReference type="Proteomes" id="UP000521017"/>
    </source>
</evidence>
<accession>A0A7X0J321</accession>
<evidence type="ECO:0000256" key="5">
    <source>
        <dbReference type="ARBA" id="ARBA00023237"/>
    </source>
</evidence>
<evidence type="ECO:0000256" key="1">
    <source>
        <dbReference type="ARBA" id="ARBA00004442"/>
    </source>
</evidence>
<organism evidence="8 9">
    <name type="scientific">Pedobacter cryoconitis</name>
    <dbReference type="NCBI Taxonomy" id="188932"/>
    <lineage>
        <taxon>Bacteria</taxon>
        <taxon>Pseudomonadati</taxon>
        <taxon>Bacteroidota</taxon>
        <taxon>Sphingobacteriia</taxon>
        <taxon>Sphingobacteriales</taxon>
        <taxon>Sphingobacteriaceae</taxon>
        <taxon>Pedobacter</taxon>
    </lineage>
</organism>
<dbReference type="Gene3D" id="1.25.40.390">
    <property type="match status" value="1"/>
</dbReference>
<evidence type="ECO:0000259" key="7">
    <source>
        <dbReference type="Pfam" id="PF14322"/>
    </source>
</evidence>
<sequence>MRYFQPIIKNTGIAIALVCTLLISSCKKFTDLQPKDALPSTVTFNTAANVELAAIGIYGTAQADIFNGNEIINNEMRGEDMIASGFTPTIYVSSFITTDGTVSSAWTRLYAVINQTNTFIDGVHAALAKGILTTATAASYEGEARFMRALAHHELVINFARPYLDNSGANPGVPYRTIAVNTPAGLNAALLVDRGTVKDDYTQILADLDYAEANLSAGNPAHPISRANKGAAIALKTRIKLHMGDWQGVITEATKLGATGTSGSYTSPIGSYKLTPSPDGPFLNNSGNTESIFSIENSSSSNSGVNTALPALFGYTDGNGRGWYITSPNLYNASFWVSSDLRRKLLQIQNTSDGSPKFSFNNKYRDQANLTDWTPIIRYAEVLLNAAEAYSRNSPSDPQALSLLNAVRNRSVAAADQYTSSSFTTPNALTQAILNERRIEFTGEGLRWPDLQRLSKDQNFSAGGIPAKVSYTDVNPDGSDYDIVNRPVAPTRIAAIPYTDHRFIWPIPQTETITNPLLAKEQNPGY</sequence>
<feature type="domain" description="RagB/SusD" evidence="6">
    <location>
        <begin position="349"/>
        <end position="526"/>
    </location>
</feature>
<name>A0A7X0J321_9SPHI</name>
<evidence type="ECO:0000256" key="3">
    <source>
        <dbReference type="ARBA" id="ARBA00022729"/>
    </source>
</evidence>
<dbReference type="Pfam" id="PF14322">
    <property type="entry name" value="SusD-like_3"/>
    <property type="match status" value="1"/>
</dbReference>
<comment type="subcellular location">
    <subcellularLocation>
        <location evidence="1">Cell outer membrane</location>
    </subcellularLocation>
</comment>
<evidence type="ECO:0008006" key="10">
    <source>
        <dbReference type="Google" id="ProtNLM"/>
    </source>
</evidence>
<dbReference type="Pfam" id="PF07980">
    <property type="entry name" value="SusD_RagB"/>
    <property type="match status" value="1"/>
</dbReference>
<dbReference type="InterPro" id="IPR012944">
    <property type="entry name" value="SusD_RagB_dom"/>
</dbReference>
<dbReference type="GO" id="GO:0009279">
    <property type="term" value="C:cell outer membrane"/>
    <property type="evidence" value="ECO:0007669"/>
    <property type="project" value="UniProtKB-SubCell"/>
</dbReference>
<keyword evidence="4" id="KW-0472">Membrane</keyword>
<dbReference type="InterPro" id="IPR011990">
    <property type="entry name" value="TPR-like_helical_dom_sf"/>
</dbReference>
<keyword evidence="5" id="KW-0998">Cell outer membrane</keyword>
<dbReference type="SUPFAM" id="SSF48452">
    <property type="entry name" value="TPR-like"/>
    <property type="match status" value="1"/>
</dbReference>
<evidence type="ECO:0000313" key="8">
    <source>
        <dbReference type="EMBL" id="MBB6499965.1"/>
    </source>
</evidence>
<dbReference type="EMBL" id="JACHCC010000005">
    <property type="protein sequence ID" value="MBB6499965.1"/>
    <property type="molecule type" value="Genomic_DNA"/>
</dbReference>
<evidence type="ECO:0000256" key="2">
    <source>
        <dbReference type="ARBA" id="ARBA00006275"/>
    </source>
</evidence>
<dbReference type="CDD" id="cd08977">
    <property type="entry name" value="SusD"/>
    <property type="match status" value="1"/>
</dbReference>
<dbReference type="Proteomes" id="UP000521017">
    <property type="component" value="Unassembled WGS sequence"/>
</dbReference>
<keyword evidence="3" id="KW-0732">Signal</keyword>
<evidence type="ECO:0000259" key="6">
    <source>
        <dbReference type="Pfam" id="PF07980"/>
    </source>
</evidence>
<evidence type="ECO:0000256" key="4">
    <source>
        <dbReference type="ARBA" id="ARBA00023136"/>
    </source>
</evidence>
<dbReference type="AlphaFoldDB" id="A0A7X0J321"/>
<feature type="domain" description="SusD-like N-terminal" evidence="7">
    <location>
        <begin position="28"/>
        <end position="241"/>
    </location>
</feature>
<dbReference type="RefSeq" id="WP_184624688.1">
    <property type="nucleotide sequence ID" value="NZ_JACHCC010000005.1"/>
</dbReference>
<proteinExistence type="inferred from homology"/>
<dbReference type="PROSITE" id="PS51257">
    <property type="entry name" value="PROKAR_LIPOPROTEIN"/>
    <property type="match status" value="1"/>
</dbReference>
<gene>
    <name evidence="8" type="ORF">HDF25_002109</name>
</gene>
<protein>
    <recommendedName>
        <fullName evidence="10">Outer membrane starch-binding protein</fullName>
    </recommendedName>
</protein>
<comment type="similarity">
    <text evidence="2">Belongs to the SusD family.</text>
</comment>
<dbReference type="InterPro" id="IPR033985">
    <property type="entry name" value="SusD-like_N"/>
</dbReference>
<reference evidence="8 9" key="1">
    <citation type="submission" date="2020-08" db="EMBL/GenBank/DDBJ databases">
        <title>Genomic Encyclopedia of Type Strains, Phase IV (KMG-V): Genome sequencing to study the core and pangenomes of soil and plant-associated prokaryotes.</title>
        <authorList>
            <person name="Whitman W."/>
        </authorList>
    </citation>
    <scope>NUCLEOTIDE SEQUENCE [LARGE SCALE GENOMIC DNA]</scope>
    <source>
        <strain evidence="8 9">M2T3</strain>
    </source>
</reference>
<comment type="caution">
    <text evidence="8">The sequence shown here is derived from an EMBL/GenBank/DDBJ whole genome shotgun (WGS) entry which is preliminary data.</text>
</comment>